<dbReference type="InterPro" id="IPR006321">
    <property type="entry name" value="PilT/PilU"/>
</dbReference>
<dbReference type="InterPro" id="IPR027417">
    <property type="entry name" value="P-loop_NTPase"/>
</dbReference>
<dbReference type="PROSITE" id="PS00662">
    <property type="entry name" value="T2SP_E"/>
    <property type="match status" value="1"/>
</dbReference>
<dbReference type="Pfam" id="PF00437">
    <property type="entry name" value="T2SSE"/>
    <property type="match status" value="1"/>
</dbReference>
<dbReference type="Proteomes" id="UP001161325">
    <property type="component" value="Unassembled WGS sequence"/>
</dbReference>
<keyword evidence="4" id="KW-1185">Reference proteome</keyword>
<dbReference type="EMBL" id="BRXS01000004">
    <property type="protein sequence ID" value="GLC26183.1"/>
    <property type="molecule type" value="Genomic_DNA"/>
</dbReference>
<dbReference type="PANTHER" id="PTHR30486">
    <property type="entry name" value="TWITCHING MOTILITY PROTEIN PILT"/>
    <property type="match status" value="1"/>
</dbReference>
<dbReference type="Gene3D" id="3.40.50.300">
    <property type="entry name" value="P-loop containing nucleotide triphosphate hydrolases"/>
    <property type="match status" value="1"/>
</dbReference>
<comment type="caution">
    <text evidence="3">The sequence shown here is derived from an EMBL/GenBank/DDBJ whole genome shotgun (WGS) entry which is preliminary data.</text>
</comment>
<evidence type="ECO:0000259" key="2">
    <source>
        <dbReference type="PROSITE" id="PS00662"/>
    </source>
</evidence>
<dbReference type="GO" id="GO:0016887">
    <property type="term" value="F:ATP hydrolysis activity"/>
    <property type="evidence" value="ECO:0007669"/>
    <property type="project" value="InterPro"/>
</dbReference>
<comment type="similarity">
    <text evidence="1">Belongs to the GSP E family.</text>
</comment>
<dbReference type="GO" id="GO:0005524">
    <property type="term" value="F:ATP binding"/>
    <property type="evidence" value="ECO:0007669"/>
    <property type="project" value="InterPro"/>
</dbReference>
<dbReference type="CDD" id="cd01131">
    <property type="entry name" value="PilT"/>
    <property type="match status" value="1"/>
</dbReference>
<dbReference type="InterPro" id="IPR003593">
    <property type="entry name" value="AAA+_ATPase"/>
</dbReference>
<dbReference type="RefSeq" id="WP_284350642.1">
    <property type="nucleotide sequence ID" value="NZ_BRXS01000004.1"/>
</dbReference>
<dbReference type="InterPro" id="IPR001482">
    <property type="entry name" value="T2SS/T4SS_dom"/>
</dbReference>
<name>A0AA37QI37_9BACT</name>
<protein>
    <submittedName>
        <fullName evidence="3">Twitching motility protein PilT</fullName>
    </submittedName>
</protein>
<evidence type="ECO:0000256" key="1">
    <source>
        <dbReference type="ARBA" id="ARBA00006611"/>
    </source>
</evidence>
<dbReference type="SUPFAM" id="SSF52540">
    <property type="entry name" value="P-loop containing nucleoside triphosphate hydrolases"/>
    <property type="match status" value="1"/>
</dbReference>
<dbReference type="PANTHER" id="PTHR30486:SF12">
    <property type="entry name" value="TYPE IV PILUS ATPASE PILU"/>
    <property type="match status" value="1"/>
</dbReference>
<dbReference type="Gene3D" id="3.30.450.90">
    <property type="match status" value="1"/>
</dbReference>
<organism evidence="3 4">
    <name type="scientific">Roseisolibacter agri</name>
    <dbReference type="NCBI Taxonomy" id="2014610"/>
    <lineage>
        <taxon>Bacteria</taxon>
        <taxon>Pseudomonadati</taxon>
        <taxon>Gemmatimonadota</taxon>
        <taxon>Gemmatimonadia</taxon>
        <taxon>Gemmatimonadales</taxon>
        <taxon>Gemmatimonadaceae</taxon>
        <taxon>Roseisolibacter</taxon>
    </lineage>
</organism>
<proteinExistence type="inferred from homology"/>
<dbReference type="InterPro" id="IPR050921">
    <property type="entry name" value="T4SS_GSP_E_ATPase"/>
</dbReference>
<evidence type="ECO:0000313" key="4">
    <source>
        <dbReference type="Proteomes" id="UP001161325"/>
    </source>
</evidence>
<dbReference type="AlphaFoldDB" id="A0AA37QI37"/>
<gene>
    <name evidence="3" type="ORF">rosag_26960</name>
</gene>
<dbReference type="NCBIfam" id="TIGR01420">
    <property type="entry name" value="pilT_fam"/>
    <property type="match status" value="1"/>
</dbReference>
<evidence type="ECO:0000313" key="3">
    <source>
        <dbReference type="EMBL" id="GLC26183.1"/>
    </source>
</evidence>
<accession>A0AA37QI37</accession>
<feature type="domain" description="Bacterial type II secretion system protein E" evidence="2">
    <location>
        <begin position="192"/>
        <end position="206"/>
    </location>
</feature>
<sequence length="396" mass="42837">MEKILRAAVERGASDLHIKADDVFRARVDGRLVPLTRQALTAEQTRAIAQSLIPVEADRARLDELSDYDCSYALPGVGRFRVNIMRQRGAFSVVMRAIPYDVPTLEKLRLPPAVSRIADAERGMILVTGVTGSGKSSTMAAMVRQINERSEKHIVTLENPIEFLHADVRASVTQREIGVDTDSFRSGLRAALRQDPDVILIGEMRDAETVDTAMKAAETGHLLVSTLHTPDAQSTILRTMAMFPPEEQEVVRMRLAESLHAVISQRLLPRASGQGRVVAAEIMINTAAIRDLIAEGRVSEIRDLMTEGRMQYGMQTFDQHLTDLVRSGEVTYEVALGAATRPADFALQFKMLGASIPAPAPAAAAEASVPEPAGAGAGAKGMDGLQGAGEFDFLNG</sequence>
<reference evidence="3" key="1">
    <citation type="submission" date="2022-08" db="EMBL/GenBank/DDBJ databases">
        <title>Draft genome sequencing of Roseisolibacter agri AW1220.</title>
        <authorList>
            <person name="Tobiishi Y."/>
            <person name="Tonouchi A."/>
        </authorList>
    </citation>
    <scope>NUCLEOTIDE SEQUENCE</scope>
    <source>
        <strain evidence="3">AW1220</strain>
    </source>
</reference>
<dbReference type="SMART" id="SM00382">
    <property type="entry name" value="AAA"/>
    <property type="match status" value="1"/>
</dbReference>